<sequence length="153" mass="17145">MALSASTLYWSPPGLDIVSDGLPLLSAISSPALDRLTGSTKDFLRVVASHGRLSSYAYPDEVETQGRLEWLGDSALRDHLTKRLFRHFRDVGSGVLSRVCATIPSSDTHSYGVWAYRLDKRVPKPAEPQKHRHTWRRLAQVQSIIADMFDLVE</sequence>
<dbReference type="GO" id="GO:0006396">
    <property type="term" value="P:RNA processing"/>
    <property type="evidence" value="ECO:0007669"/>
    <property type="project" value="InterPro"/>
</dbReference>
<protein>
    <recommendedName>
        <fullName evidence="1">RNase III domain-containing protein</fullName>
    </recommendedName>
</protein>
<proteinExistence type="predicted"/>
<dbReference type="PROSITE" id="PS50142">
    <property type="entry name" value="RNASE_3_2"/>
    <property type="match status" value="1"/>
</dbReference>
<name>A0A5C5FL06_9BASI</name>
<dbReference type="InterPro" id="IPR000999">
    <property type="entry name" value="RNase_III_dom"/>
</dbReference>
<dbReference type="STRING" id="5288.A0A5C5FL06"/>
<evidence type="ECO:0000313" key="2">
    <source>
        <dbReference type="EMBL" id="TNY16979.1"/>
    </source>
</evidence>
<comment type="caution">
    <text evidence="2">The sequence shown here is derived from an EMBL/GenBank/DDBJ whole genome shotgun (WGS) entry which is preliminary data.</text>
</comment>
<feature type="domain" description="RNase III" evidence="1">
    <location>
        <begin position="53"/>
        <end position="153"/>
    </location>
</feature>
<accession>A0A5C5FL06</accession>
<dbReference type="Gene3D" id="1.10.1520.10">
    <property type="entry name" value="Ribonuclease III domain"/>
    <property type="match status" value="1"/>
</dbReference>
<dbReference type="SUPFAM" id="SSF69065">
    <property type="entry name" value="RNase III domain-like"/>
    <property type="match status" value="1"/>
</dbReference>
<dbReference type="InterPro" id="IPR036389">
    <property type="entry name" value="RNase_III_sf"/>
</dbReference>
<reference evidence="2 3" key="1">
    <citation type="submission" date="2019-03" db="EMBL/GenBank/DDBJ databases">
        <title>Rhodosporidium diobovatum UCD-FST 08-225 genome sequencing, assembly, and annotation.</title>
        <authorList>
            <person name="Fakankun I.U."/>
            <person name="Fristensky B."/>
            <person name="Levin D.B."/>
        </authorList>
    </citation>
    <scope>NUCLEOTIDE SEQUENCE [LARGE SCALE GENOMIC DNA]</scope>
    <source>
        <strain evidence="2 3">UCD-FST 08-225</strain>
    </source>
</reference>
<evidence type="ECO:0000313" key="3">
    <source>
        <dbReference type="Proteomes" id="UP000311382"/>
    </source>
</evidence>
<dbReference type="AlphaFoldDB" id="A0A5C5FL06"/>
<dbReference type="GO" id="GO:0004525">
    <property type="term" value="F:ribonuclease III activity"/>
    <property type="evidence" value="ECO:0007669"/>
    <property type="project" value="InterPro"/>
</dbReference>
<dbReference type="Proteomes" id="UP000311382">
    <property type="component" value="Unassembled WGS sequence"/>
</dbReference>
<organism evidence="2 3">
    <name type="scientific">Rhodotorula diobovata</name>
    <dbReference type="NCBI Taxonomy" id="5288"/>
    <lineage>
        <taxon>Eukaryota</taxon>
        <taxon>Fungi</taxon>
        <taxon>Dikarya</taxon>
        <taxon>Basidiomycota</taxon>
        <taxon>Pucciniomycotina</taxon>
        <taxon>Microbotryomycetes</taxon>
        <taxon>Sporidiobolales</taxon>
        <taxon>Sporidiobolaceae</taxon>
        <taxon>Rhodotorula</taxon>
    </lineage>
</organism>
<evidence type="ECO:0000259" key="1">
    <source>
        <dbReference type="PROSITE" id="PS50142"/>
    </source>
</evidence>
<keyword evidence="3" id="KW-1185">Reference proteome</keyword>
<gene>
    <name evidence="2" type="ORF">DMC30DRAFT_420238</name>
</gene>
<dbReference type="EMBL" id="SOZI01000276">
    <property type="protein sequence ID" value="TNY16979.1"/>
    <property type="molecule type" value="Genomic_DNA"/>
</dbReference>